<reference evidence="1" key="2">
    <citation type="journal article" date="2022" name="New Phytol.">
        <title>Evolutionary transition to the ectomycorrhizal habit in the genomes of a hyperdiverse lineage of mushroom-forming fungi.</title>
        <authorList>
            <person name="Looney B."/>
            <person name="Miyauchi S."/>
            <person name="Morin E."/>
            <person name="Drula E."/>
            <person name="Courty P.E."/>
            <person name="Kohler A."/>
            <person name="Kuo A."/>
            <person name="LaButti K."/>
            <person name="Pangilinan J."/>
            <person name="Lipzen A."/>
            <person name="Riley R."/>
            <person name="Andreopoulos W."/>
            <person name="He G."/>
            <person name="Johnson J."/>
            <person name="Nolan M."/>
            <person name="Tritt A."/>
            <person name="Barry K.W."/>
            <person name="Grigoriev I.V."/>
            <person name="Nagy L.G."/>
            <person name="Hibbett D."/>
            <person name="Henrissat B."/>
            <person name="Matheny P.B."/>
            <person name="Labbe J."/>
            <person name="Martin F.M."/>
        </authorList>
    </citation>
    <scope>NUCLEOTIDE SEQUENCE</scope>
    <source>
        <strain evidence="1">FP105234-sp</strain>
    </source>
</reference>
<protein>
    <submittedName>
        <fullName evidence="1">Uncharacterized protein</fullName>
    </submittedName>
</protein>
<evidence type="ECO:0000313" key="2">
    <source>
        <dbReference type="Proteomes" id="UP000814033"/>
    </source>
</evidence>
<organism evidence="1 2">
    <name type="scientific">Auriscalpium vulgare</name>
    <dbReference type="NCBI Taxonomy" id="40419"/>
    <lineage>
        <taxon>Eukaryota</taxon>
        <taxon>Fungi</taxon>
        <taxon>Dikarya</taxon>
        <taxon>Basidiomycota</taxon>
        <taxon>Agaricomycotina</taxon>
        <taxon>Agaricomycetes</taxon>
        <taxon>Russulales</taxon>
        <taxon>Auriscalpiaceae</taxon>
        <taxon>Auriscalpium</taxon>
    </lineage>
</organism>
<dbReference type="Proteomes" id="UP000814033">
    <property type="component" value="Unassembled WGS sequence"/>
</dbReference>
<keyword evidence="2" id="KW-1185">Reference proteome</keyword>
<evidence type="ECO:0000313" key="1">
    <source>
        <dbReference type="EMBL" id="KAI0050082.1"/>
    </source>
</evidence>
<comment type="caution">
    <text evidence="1">The sequence shown here is derived from an EMBL/GenBank/DDBJ whole genome shotgun (WGS) entry which is preliminary data.</text>
</comment>
<proteinExistence type="predicted"/>
<reference evidence="1" key="1">
    <citation type="submission" date="2021-02" db="EMBL/GenBank/DDBJ databases">
        <authorList>
            <consortium name="DOE Joint Genome Institute"/>
            <person name="Ahrendt S."/>
            <person name="Looney B.P."/>
            <person name="Miyauchi S."/>
            <person name="Morin E."/>
            <person name="Drula E."/>
            <person name="Courty P.E."/>
            <person name="Chicoki N."/>
            <person name="Fauchery L."/>
            <person name="Kohler A."/>
            <person name="Kuo A."/>
            <person name="Labutti K."/>
            <person name="Pangilinan J."/>
            <person name="Lipzen A."/>
            <person name="Riley R."/>
            <person name="Andreopoulos W."/>
            <person name="He G."/>
            <person name="Johnson J."/>
            <person name="Barry K.W."/>
            <person name="Grigoriev I.V."/>
            <person name="Nagy L."/>
            <person name="Hibbett D."/>
            <person name="Henrissat B."/>
            <person name="Matheny P.B."/>
            <person name="Labbe J."/>
            <person name="Martin F."/>
        </authorList>
    </citation>
    <scope>NUCLEOTIDE SEQUENCE</scope>
    <source>
        <strain evidence="1">FP105234-sp</strain>
    </source>
</reference>
<sequence>MNGAVARLVASVPLIRNRLPPLCIAPQLRGDLVQAYDEAISSGRYASLALFFRTSCIASLNVVAKLGAPVYNSWEFDFPDFRHPTFRESWLI</sequence>
<dbReference type="EMBL" id="MU275865">
    <property type="protein sequence ID" value="KAI0050082.1"/>
    <property type="molecule type" value="Genomic_DNA"/>
</dbReference>
<name>A0ACB8S1U6_9AGAM</name>
<accession>A0ACB8S1U6</accession>
<gene>
    <name evidence="1" type="ORF">FA95DRAFT_1556000</name>
</gene>